<evidence type="ECO:0000313" key="2">
    <source>
        <dbReference type="Proteomes" id="UP000011713"/>
    </source>
</evidence>
<dbReference type="HOGENOM" id="CLU_2502724_0_0_1"/>
<dbReference type="VEuPathDB" id="FungiDB:HpaG803196"/>
<keyword evidence="2" id="KW-1185">Reference proteome</keyword>
<reference evidence="1" key="2">
    <citation type="submission" date="2015-06" db="UniProtKB">
        <authorList>
            <consortium name="EnsemblProtists"/>
        </authorList>
    </citation>
    <scope>IDENTIFICATION</scope>
    <source>
        <strain evidence="1">Emoy2</strain>
    </source>
</reference>
<dbReference type="AlphaFoldDB" id="M4BA86"/>
<dbReference type="EnsemblProtists" id="HpaT803196">
    <property type="protein sequence ID" value="HpaP803196"/>
    <property type="gene ID" value="HpaG803196"/>
</dbReference>
<proteinExistence type="predicted"/>
<sequence length="86" mass="10207">MEAQLDLLIGCSNRWQGQLPRLKRLQVHVGRIPIRLKQAHVKHRMCAQFAWKVERIRKSLLSNDREWSNEARTQLCLEDSGHYVCR</sequence>
<organism evidence="1 2">
    <name type="scientific">Hyaloperonospora arabidopsidis (strain Emoy2)</name>
    <name type="common">Downy mildew agent</name>
    <name type="synonym">Peronospora arabidopsidis</name>
    <dbReference type="NCBI Taxonomy" id="559515"/>
    <lineage>
        <taxon>Eukaryota</taxon>
        <taxon>Sar</taxon>
        <taxon>Stramenopiles</taxon>
        <taxon>Oomycota</taxon>
        <taxon>Peronosporomycetes</taxon>
        <taxon>Peronosporales</taxon>
        <taxon>Peronosporaceae</taxon>
        <taxon>Hyaloperonospora</taxon>
    </lineage>
</organism>
<dbReference type="Proteomes" id="UP000011713">
    <property type="component" value="Unassembled WGS sequence"/>
</dbReference>
<reference evidence="2" key="1">
    <citation type="journal article" date="2010" name="Science">
        <title>Signatures of adaptation to obligate biotrophy in the Hyaloperonospora arabidopsidis genome.</title>
        <authorList>
            <person name="Baxter L."/>
            <person name="Tripathy S."/>
            <person name="Ishaque N."/>
            <person name="Boot N."/>
            <person name="Cabral A."/>
            <person name="Kemen E."/>
            <person name="Thines M."/>
            <person name="Ah-Fong A."/>
            <person name="Anderson R."/>
            <person name="Badejoko W."/>
            <person name="Bittner-Eddy P."/>
            <person name="Boore J.L."/>
            <person name="Chibucos M.C."/>
            <person name="Coates M."/>
            <person name="Dehal P."/>
            <person name="Delehaunty K."/>
            <person name="Dong S."/>
            <person name="Downton P."/>
            <person name="Dumas B."/>
            <person name="Fabro G."/>
            <person name="Fronick C."/>
            <person name="Fuerstenberg S.I."/>
            <person name="Fulton L."/>
            <person name="Gaulin E."/>
            <person name="Govers F."/>
            <person name="Hughes L."/>
            <person name="Humphray S."/>
            <person name="Jiang R.H."/>
            <person name="Judelson H."/>
            <person name="Kamoun S."/>
            <person name="Kyung K."/>
            <person name="Meijer H."/>
            <person name="Minx P."/>
            <person name="Morris P."/>
            <person name="Nelson J."/>
            <person name="Phuntumart V."/>
            <person name="Qutob D."/>
            <person name="Rehmany A."/>
            <person name="Rougon-Cardoso A."/>
            <person name="Ryden P."/>
            <person name="Torto-Alalibo T."/>
            <person name="Studholme D."/>
            <person name="Wang Y."/>
            <person name="Win J."/>
            <person name="Wood J."/>
            <person name="Clifton S.W."/>
            <person name="Rogers J."/>
            <person name="Van den Ackerveken G."/>
            <person name="Jones J.D."/>
            <person name="McDowell J.M."/>
            <person name="Beynon J."/>
            <person name="Tyler B.M."/>
        </authorList>
    </citation>
    <scope>NUCLEOTIDE SEQUENCE [LARGE SCALE GENOMIC DNA]</scope>
    <source>
        <strain evidence="2">Emoy2</strain>
    </source>
</reference>
<evidence type="ECO:0000313" key="1">
    <source>
        <dbReference type="EnsemblProtists" id="HpaP803196"/>
    </source>
</evidence>
<dbReference type="EMBL" id="JH598060">
    <property type="status" value="NOT_ANNOTATED_CDS"/>
    <property type="molecule type" value="Genomic_DNA"/>
</dbReference>
<accession>M4BA86</accession>
<dbReference type="InParanoid" id="M4BA86"/>
<name>M4BA86_HYAAE</name>
<protein>
    <submittedName>
        <fullName evidence="1">Uncharacterized protein</fullName>
    </submittedName>
</protein>